<dbReference type="EMBL" id="JNBR01001541">
    <property type="protein sequence ID" value="OQR86036.1"/>
    <property type="molecule type" value="Genomic_DNA"/>
</dbReference>
<feature type="chain" id="PRO_5012235542" evidence="6">
    <location>
        <begin position="24"/>
        <end position="305"/>
    </location>
</feature>
<evidence type="ECO:0000313" key="8">
    <source>
        <dbReference type="EMBL" id="OQR86036.1"/>
    </source>
</evidence>
<dbReference type="PANTHER" id="PTHR11132">
    <property type="entry name" value="SOLUTE CARRIER FAMILY 35"/>
    <property type="match status" value="1"/>
</dbReference>
<feature type="transmembrane region" description="Helical" evidence="5">
    <location>
        <begin position="275"/>
        <end position="292"/>
    </location>
</feature>
<keyword evidence="4 5" id="KW-0472">Membrane</keyword>
<evidence type="ECO:0000256" key="1">
    <source>
        <dbReference type="ARBA" id="ARBA00004141"/>
    </source>
</evidence>
<accession>A0A1V9YK41</accession>
<evidence type="ECO:0000256" key="6">
    <source>
        <dbReference type="SAM" id="SignalP"/>
    </source>
</evidence>
<gene>
    <name evidence="8" type="ORF">ACHHYP_11070</name>
</gene>
<evidence type="ECO:0000259" key="7">
    <source>
        <dbReference type="Pfam" id="PF03151"/>
    </source>
</evidence>
<protein>
    <submittedName>
        <fullName evidence="8">Plastid phosphate/phosphoenolpyruvate translocator1</fullName>
    </submittedName>
</protein>
<evidence type="ECO:0000256" key="2">
    <source>
        <dbReference type="ARBA" id="ARBA00022692"/>
    </source>
</evidence>
<keyword evidence="8" id="KW-0670">Pyruvate</keyword>
<organism evidence="8 9">
    <name type="scientific">Achlya hypogyna</name>
    <name type="common">Oomycete</name>
    <name type="synonym">Protoachlya hypogyna</name>
    <dbReference type="NCBI Taxonomy" id="1202772"/>
    <lineage>
        <taxon>Eukaryota</taxon>
        <taxon>Sar</taxon>
        <taxon>Stramenopiles</taxon>
        <taxon>Oomycota</taxon>
        <taxon>Saprolegniomycetes</taxon>
        <taxon>Saprolegniales</taxon>
        <taxon>Achlyaceae</taxon>
        <taxon>Achlya</taxon>
    </lineage>
</organism>
<name>A0A1V9YK41_ACHHY</name>
<dbReference type="InterPro" id="IPR050186">
    <property type="entry name" value="TPT_transporter"/>
</dbReference>
<feature type="domain" description="Sugar phosphate transporter" evidence="7">
    <location>
        <begin position="6"/>
        <end position="288"/>
    </location>
</feature>
<evidence type="ECO:0000256" key="4">
    <source>
        <dbReference type="ARBA" id="ARBA00023136"/>
    </source>
</evidence>
<dbReference type="Pfam" id="PF03151">
    <property type="entry name" value="TPT"/>
    <property type="match status" value="1"/>
</dbReference>
<feature type="transmembrane region" description="Helical" evidence="5">
    <location>
        <begin position="218"/>
        <end position="239"/>
    </location>
</feature>
<keyword evidence="3 5" id="KW-1133">Transmembrane helix</keyword>
<feature type="signal peptide" evidence="6">
    <location>
        <begin position="1"/>
        <end position="23"/>
    </location>
</feature>
<dbReference type="GO" id="GO:0016020">
    <property type="term" value="C:membrane"/>
    <property type="evidence" value="ECO:0007669"/>
    <property type="project" value="UniProtKB-SubCell"/>
</dbReference>
<keyword evidence="6" id="KW-0732">Signal</keyword>
<feature type="transmembrane region" description="Helical" evidence="5">
    <location>
        <begin position="182"/>
        <end position="206"/>
    </location>
</feature>
<evidence type="ECO:0000313" key="9">
    <source>
        <dbReference type="Proteomes" id="UP000243579"/>
    </source>
</evidence>
<feature type="transmembrane region" description="Helical" evidence="5">
    <location>
        <begin position="149"/>
        <end position="170"/>
    </location>
</feature>
<comment type="caution">
    <text evidence="8">The sequence shown here is derived from an EMBL/GenBank/DDBJ whole genome shotgun (WGS) entry which is preliminary data.</text>
</comment>
<dbReference type="Proteomes" id="UP000243579">
    <property type="component" value="Unassembled WGS sequence"/>
</dbReference>
<evidence type="ECO:0000256" key="3">
    <source>
        <dbReference type="ARBA" id="ARBA00022989"/>
    </source>
</evidence>
<keyword evidence="2 5" id="KW-0812">Transmembrane</keyword>
<reference evidence="8 9" key="1">
    <citation type="journal article" date="2014" name="Genome Biol. Evol.">
        <title>The secreted proteins of Achlya hypogyna and Thraustotheca clavata identify the ancestral oomycete secretome and reveal gene acquisitions by horizontal gene transfer.</title>
        <authorList>
            <person name="Misner I."/>
            <person name="Blouin N."/>
            <person name="Leonard G."/>
            <person name="Richards T.A."/>
            <person name="Lane C.E."/>
        </authorList>
    </citation>
    <scope>NUCLEOTIDE SEQUENCE [LARGE SCALE GENOMIC DNA]</scope>
    <source>
        <strain evidence="8 9">ATCC 48635</strain>
    </source>
</reference>
<keyword evidence="9" id="KW-1185">Reference proteome</keyword>
<dbReference type="InterPro" id="IPR004853">
    <property type="entry name" value="Sugar_P_trans_dom"/>
</dbReference>
<proteinExistence type="predicted"/>
<comment type="subcellular location">
    <subcellularLocation>
        <location evidence="1">Membrane</location>
        <topology evidence="1">Multi-pass membrane protein</topology>
    </subcellularLocation>
</comment>
<sequence>MKPTILAAMATWVVCSMLCGVTSKQLLSGLPCPYTLTAAQMTVAYACHMGYERWRRQPVAPGVTLSDATQLTLLCSALAFSIGISCLNGGFGLMHVSISETLRALEPLITVFMATTCLSNEAQVSRLRMLALLPIICGVGLSAKHNAAFHFLGFAMVMVANVVFPIRSLLVKQLQRTLPLDYIFSMTLGYGMLFQWLGMGVSWAFGGPLGGLFNAKQALLSLANGCAFYAYHIASYSVLHQTDMTTHAVVNALRRVLTILFSVYCFQVPLALGNALGMVIACAGALMYAYALRQESRLLVAYDSI</sequence>
<dbReference type="AlphaFoldDB" id="A0A1V9YK41"/>
<dbReference type="OrthoDB" id="6418713at2759"/>
<evidence type="ECO:0000256" key="5">
    <source>
        <dbReference type="SAM" id="Phobius"/>
    </source>
</evidence>